<organism evidence="4 5">
    <name type="scientific">Allosediminivita pacifica</name>
    <dbReference type="NCBI Taxonomy" id="1267769"/>
    <lineage>
        <taxon>Bacteria</taxon>
        <taxon>Pseudomonadati</taxon>
        <taxon>Pseudomonadota</taxon>
        <taxon>Alphaproteobacteria</taxon>
        <taxon>Rhodobacterales</taxon>
        <taxon>Paracoccaceae</taxon>
        <taxon>Allosediminivita</taxon>
    </lineage>
</organism>
<dbReference type="RefSeq" id="WP_373282682.1">
    <property type="nucleotide sequence ID" value="NZ_BMEZ01000003.1"/>
</dbReference>
<keyword evidence="4" id="KW-0413">Isomerase</keyword>
<protein>
    <submittedName>
        <fullName evidence="4">Thiol-disulfide isomerase/thioredoxin</fullName>
    </submittedName>
</protein>
<dbReference type="CDD" id="cd02966">
    <property type="entry name" value="TlpA_like_family"/>
    <property type="match status" value="1"/>
</dbReference>
<dbReference type="GO" id="GO:0016209">
    <property type="term" value="F:antioxidant activity"/>
    <property type="evidence" value="ECO:0007669"/>
    <property type="project" value="InterPro"/>
</dbReference>
<feature type="compositionally biased region" description="Low complexity" evidence="2">
    <location>
        <begin position="52"/>
        <end position="69"/>
    </location>
</feature>
<dbReference type="SUPFAM" id="SSF52833">
    <property type="entry name" value="Thioredoxin-like"/>
    <property type="match status" value="1"/>
</dbReference>
<feature type="region of interest" description="Disordered" evidence="2">
    <location>
        <begin position="33"/>
        <end position="79"/>
    </location>
</feature>
<dbReference type="Proteomes" id="UP000244069">
    <property type="component" value="Unassembled WGS sequence"/>
</dbReference>
<evidence type="ECO:0000313" key="4">
    <source>
        <dbReference type="EMBL" id="PTX51339.1"/>
    </source>
</evidence>
<dbReference type="PROSITE" id="PS51352">
    <property type="entry name" value="THIOREDOXIN_2"/>
    <property type="match status" value="1"/>
</dbReference>
<dbReference type="Gene3D" id="3.40.30.10">
    <property type="entry name" value="Glutaredoxin"/>
    <property type="match status" value="1"/>
</dbReference>
<dbReference type="PANTHER" id="PTHR42852:SF18">
    <property type="entry name" value="CHROMOSOME UNDETERMINED SCAFFOLD_47, WHOLE GENOME SHOTGUN SEQUENCE"/>
    <property type="match status" value="1"/>
</dbReference>
<gene>
    <name evidence="4" type="ORF">C8N44_10382</name>
</gene>
<name>A0A2T6B5J0_9RHOB</name>
<evidence type="ECO:0000256" key="1">
    <source>
        <dbReference type="ARBA" id="ARBA00023284"/>
    </source>
</evidence>
<dbReference type="InterPro" id="IPR036249">
    <property type="entry name" value="Thioredoxin-like_sf"/>
</dbReference>
<dbReference type="Pfam" id="PF00578">
    <property type="entry name" value="AhpC-TSA"/>
    <property type="match status" value="1"/>
</dbReference>
<feature type="domain" description="Thioredoxin" evidence="3">
    <location>
        <begin position="100"/>
        <end position="242"/>
    </location>
</feature>
<keyword evidence="1" id="KW-0676">Redox-active center</keyword>
<dbReference type="GO" id="GO:0016853">
    <property type="term" value="F:isomerase activity"/>
    <property type="evidence" value="ECO:0007669"/>
    <property type="project" value="UniProtKB-KW"/>
</dbReference>
<sequence length="244" mass="25872">MKRSALLYTAFGAGAILALGVVLWPRHTTDLPPTETLSAVTEEPDEPEAEPAAEAVSADAGADAPPEDGISAAAETPSAETIDATAGTEGTSALKKLVVHSTPKPAGTSEFTTFEGEPLHLSDWQGKWVLVNFWATWCAPCRHEMPALSQLQADRGGEDFEVVTIATTRNPPQAMQNFFDEIGVDNLPLHRDQGSTLSREMSVLGLPVTVILNPEGQEVARLTGDAEWNSPEARTAIEALMSGG</sequence>
<keyword evidence="5" id="KW-1185">Reference proteome</keyword>
<evidence type="ECO:0000259" key="3">
    <source>
        <dbReference type="PROSITE" id="PS51352"/>
    </source>
</evidence>
<feature type="compositionally biased region" description="Acidic residues" evidence="2">
    <location>
        <begin position="42"/>
        <end position="51"/>
    </location>
</feature>
<accession>A0A2T6B5J0</accession>
<dbReference type="PANTHER" id="PTHR42852">
    <property type="entry name" value="THIOL:DISULFIDE INTERCHANGE PROTEIN DSBE"/>
    <property type="match status" value="1"/>
</dbReference>
<comment type="caution">
    <text evidence="4">The sequence shown here is derived from an EMBL/GenBank/DDBJ whole genome shotgun (WGS) entry which is preliminary data.</text>
</comment>
<dbReference type="InterPro" id="IPR013766">
    <property type="entry name" value="Thioredoxin_domain"/>
</dbReference>
<evidence type="ECO:0000256" key="2">
    <source>
        <dbReference type="SAM" id="MobiDB-lite"/>
    </source>
</evidence>
<dbReference type="PROSITE" id="PS00194">
    <property type="entry name" value="THIOREDOXIN_1"/>
    <property type="match status" value="1"/>
</dbReference>
<dbReference type="GO" id="GO:0015036">
    <property type="term" value="F:disulfide oxidoreductase activity"/>
    <property type="evidence" value="ECO:0007669"/>
    <property type="project" value="UniProtKB-ARBA"/>
</dbReference>
<proteinExistence type="predicted"/>
<evidence type="ECO:0000313" key="5">
    <source>
        <dbReference type="Proteomes" id="UP000244069"/>
    </source>
</evidence>
<dbReference type="InterPro" id="IPR017937">
    <property type="entry name" value="Thioredoxin_CS"/>
</dbReference>
<dbReference type="InterPro" id="IPR000866">
    <property type="entry name" value="AhpC/TSA"/>
</dbReference>
<dbReference type="EMBL" id="QBKN01000003">
    <property type="protein sequence ID" value="PTX51339.1"/>
    <property type="molecule type" value="Genomic_DNA"/>
</dbReference>
<dbReference type="AlphaFoldDB" id="A0A2T6B5J0"/>
<reference evidence="4 5" key="1">
    <citation type="submission" date="2018-04" db="EMBL/GenBank/DDBJ databases">
        <title>Genomic Encyclopedia of Archaeal and Bacterial Type Strains, Phase II (KMG-II): from individual species to whole genera.</title>
        <authorList>
            <person name="Goeker M."/>
        </authorList>
    </citation>
    <scope>NUCLEOTIDE SEQUENCE [LARGE SCALE GENOMIC DNA]</scope>
    <source>
        <strain evidence="4 5">DSM 29329</strain>
    </source>
</reference>
<dbReference type="InterPro" id="IPR050553">
    <property type="entry name" value="Thioredoxin_ResA/DsbE_sf"/>
</dbReference>